<dbReference type="KEGG" id="cfk:CFRA_11330"/>
<keyword evidence="2" id="KW-1185">Reference proteome</keyword>
<name>A0A1L7CUZ9_9CORY</name>
<evidence type="ECO:0008006" key="3">
    <source>
        <dbReference type="Google" id="ProtNLM"/>
    </source>
</evidence>
<sequence length="121" mass="13052">MFEIVRPVSHRVRRARVLAALRDGQLRRQAACDADARLIAAARFHGRVAGRACPVCGSDQLREVRFVYGDGLGERAGTARGRRELEALVAELGEVGVHLVEVCPGCGWNHLLGSGVAVPRS</sequence>
<accession>A0A1L7CUZ9</accession>
<organism evidence="1 2">
    <name type="scientific">Corynebacterium frankenforstense DSM 45800</name>
    <dbReference type="NCBI Taxonomy" id="1437875"/>
    <lineage>
        <taxon>Bacteria</taxon>
        <taxon>Bacillati</taxon>
        <taxon>Actinomycetota</taxon>
        <taxon>Actinomycetes</taxon>
        <taxon>Mycobacteriales</taxon>
        <taxon>Corynebacteriaceae</taxon>
        <taxon>Corynebacterium</taxon>
    </lineage>
</organism>
<dbReference type="EMBL" id="CP009247">
    <property type="protein sequence ID" value="APT89716.1"/>
    <property type="molecule type" value="Genomic_DNA"/>
</dbReference>
<protein>
    <recommendedName>
        <fullName evidence="3">DUF5318 domain-containing protein</fullName>
    </recommendedName>
</protein>
<dbReference type="RefSeq" id="WP_075665038.1">
    <property type="nucleotide sequence ID" value="NZ_CP009247.1"/>
</dbReference>
<gene>
    <name evidence="1" type="ORF">CFRA_11330</name>
</gene>
<proteinExistence type="predicted"/>
<dbReference type="STRING" id="1437875.CFRA_11330"/>
<dbReference type="AlphaFoldDB" id="A0A1L7CUZ9"/>
<dbReference type="Pfam" id="PF17249">
    <property type="entry name" value="DUF5318"/>
    <property type="match status" value="1"/>
</dbReference>
<evidence type="ECO:0000313" key="1">
    <source>
        <dbReference type="EMBL" id="APT89716.1"/>
    </source>
</evidence>
<reference evidence="1 2" key="1">
    <citation type="submission" date="2014-08" db="EMBL/GenBank/DDBJ databases">
        <title>Complete genome sequence of Corynebacterium frankenforstense ST18(T) (=DSM 45800(T)), isolated from raw cow milk.</title>
        <authorList>
            <person name="Ruckert C."/>
            <person name="Albersmeier A."/>
            <person name="Winkler A."/>
            <person name="Lipski A."/>
            <person name="Kalinowski J."/>
        </authorList>
    </citation>
    <scope>NUCLEOTIDE SEQUENCE [LARGE SCALE GENOMIC DNA]</scope>
    <source>
        <strain evidence="1 2">ST18</strain>
    </source>
</reference>
<dbReference type="Proteomes" id="UP000185434">
    <property type="component" value="Chromosome"/>
</dbReference>
<dbReference type="InterPro" id="IPR035169">
    <property type="entry name" value="DUF5318"/>
</dbReference>
<evidence type="ECO:0000313" key="2">
    <source>
        <dbReference type="Proteomes" id="UP000185434"/>
    </source>
</evidence>